<evidence type="ECO:0000256" key="4">
    <source>
        <dbReference type="ARBA" id="ARBA00022989"/>
    </source>
</evidence>
<sequence>MLNLPSDDLAALSLRLWGSFLGRCARRFLSMEGIDRCIVLSSQCFTALIPLLILVSTLAPAGAEDIVSRTLITKFGLEGSAAAAVEQLFTTPEGATSSLSVFSAFLVVISGVSFTRRIQKMYRAAWDEPAAGVRSNLFAALGLLALLTEILVLYGVRSLVRHLPWDWLWMLPISATAGLVLWTSIPYLLLNRRVHWRRLLFGGAVSAVGTSVFGVATTIYMPPMVTKYTNEFGMFGITIALIGWLLAACGVLVASAAVGAEFDASRESWVVALKTRYALFDPAGDVPTVDPQAAASGLNSSDLLILFRVLVNWLILAAAVWAATAIVPGISVPGGFLTLLVVSLLLGLVNAVLGPLLHLVALPLTLLTLGTFALVVNGVLLAVTAGLTDQLDADGLGSCILGALVISVVTTVLELVLRPVVQVGKGPRTR</sequence>
<dbReference type="InterPro" id="IPR007165">
    <property type="entry name" value="Phage_holin_4_2"/>
</dbReference>
<accession>A0A975Y0X8</accession>
<gene>
    <name evidence="7" type="ORF">KRR39_02770</name>
</gene>
<keyword evidence="4 6" id="KW-1133">Transmembrane helix</keyword>
<reference evidence="7" key="1">
    <citation type="submission" date="2021-06" db="EMBL/GenBank/DDBJ databases">
        <title>Complete genome sequence of Nocardioides sp. G188.</title>
        <authorList>
            <person name="Im W.-T."/>
        </authorList>
    </citation>
    <scope>NUCLEOTIDE SEQUENCE</scope>
    <source>
        <strain evidence="7">G188</strain>
    </source>
</reference>
<feature type="transmembrane region" description="Helical" evidence="6">
    <location>
        <begin position="309"/>
        <end position="330"/>
    </location>
</feature>
<dbReference type="KEGG" id="nps:KRR39_02770"/>
<evidence type="ECO:0000256" key="1">
    <source>
        <dbReference type="ARBA" id="ARBA00004651"/>
    </source>
</evidence>
<name>A0A975Y0X8_9ACTN</name>
<evidence type="ECO:0000256" key="3">
    <source>
        <dbReference type="ARBA" id="ARBA00022692"/>
    </source>
</evidence>
<dbReference type="Pfam" id="PF04020">
    <property type="entry name" value="Phage_holin_4_2"/>
    <property type="match status" value="1"/>
</dbReference>
<feature type="transmembrane region" description="Helical" evidence="6">
    <location>
        <begin position="168"/>
        <end position="190"/>
    </location>
</feature>
<comment type="subcellular location">
    <subcellularLocation>
        <location evidence="1">Cell membrane</location>
        <topology evidence="1">Multi-pass membrane protein</topology>
    </subcellularLocation>
</comment>
<feature type="transmembrane region" description="Helical" evidence="6">
    <location>
        <begin position="232"/>
        <end position="258"/>
    </location>
</feature>
<proteinExistence type="predicted"/>
<dbReference type="PANTHER" id="PTHR37309">
    <property type="entry name" value="SLR0284 PROTEIN"/>
    <property type="match status" value="1"/>
</dbReference>
<dbReference type="PANTHER" id="PTHR37309:SF1">
    <property type="entry name" value="SLR0284 PROTEIN"/>
    <property type="match status" value="1"/>
</dbReference>
<feature type="transmembrane region" description="Helical" evidence="6">
    <location>
        <begin position="95"/>
        <end position="115"/>
    </location>
</feature>
<dbReference type="GO" id="GO:0005886">
    <property type="term" value="C:plasma membrane"/>
    <property type="evidence" value="ECO:0007669"/>
    <property type="project" value="UniProtKB-SubCell"/>
</dbReference>
<dbReference type="Proteomes" id="UP000683575">
    <property type="component" value="Chromosome"/>
</dbReference>
<evidence type="ECO:0000256" key="6">
    <source>
        <dbReference type="SAM" id="Phobius"/>
    </source>
</evidence>
<dbReference type="RefSeq" id="WP_216940574.1">
    <property type="nucleotide sequence ID" value="NZ_CP077062.1"/>
</dbReference>
<keyword evidence="3 6" id="KW-0812">Transmembrane</keyword>
<organism evidence="7 8">
    <name type="scientific">Nocardioides panacis</name>
    <dbReference type="NCBI Taxonomy" id="2849501"/>
    <lineage>
        <taxon>Bacteria</taxon>
        <taxon>Bacillati</taxon>
        <taxon>Actinomycetota</taxon>
        <taxon>Actinomycetes</taxon>
        <taxon>Propionibacteriales</taxon>
        <taxon>Nocardioidaceae</taxon>
        <taxon>Nocardioides</taxon>
    </lineage>
</organism>
<keyword evidence="8" id="KW-1185">Reference proteome</keyword>
<feature type="transmembrane region" description="Helical" evidence="6">
    <location>
        <begin position="199"/>
        <end position="220"/>
    </location>
</feature>
<feature type="transmembrane region" description="Helical" evidence="6">
    <location>
        <begin position="336"/>
        <end position="357"/>
    </location>
</feature>
<feature type="transmembrane region" description="Helical" evidence="6">
    <location>
        <begin position="136"/>
        <end position="156"/>
    </location>
</feature>
<feature type="transmembrane region" description="Helical" evidence="6">
    <location>
        <begin position="37"/>
        <end position="59"/>
    </location>
</feature>
<keyword evidence="5 6" id="KW-0472">Membrane</keyword>
<feature type="transmembrane region" description="Helical" evidence="6">
    <location>
        <begin position="364"/>
        <end position="383"/>
    </location>
</feature>
<evidence type="ECO:0000256" key="5">
    <source>
        <dbReference type="ARBA" id="ARBA00023136"/>
    </source>
</evidence>
<dbReference type="AlphaFoldDB" id="A0A975Y0X8"/>
<keyword evidence="2" id="KW-1003">Cell membrane</keyword>
<dbReference type="InterPro" id="IPR017039">
    <property type="entry name" value="Virul_fac_BrkB"/>
</dbReference>
<evidence type="ECO:0000313" key="8">
    <source>
        <dbReference type="Proteomes" id="UP000683575"/>
    </source>
</evidence>
<evidence type="ECO:0000256" key="2">
    <source>
        <dbReference type="ARBA" id="ARBA00022475"/>
    </source>
</evidence>
<dbReference type="EMBL" id="CP077062">
    <property type="protein sequence ID" value="QWZ08794.1"/>
    <property type="molecule type" value="Genomic_DNA"/>
</dbReference>
<dbReference type="Pfam" id="PF03631">
    <property type="entry name" value="Virul_fac_BrkB"/>
    <property type="match status" value="1"/>
</dbReference>
<feature type="transmembrane region" description="Helical" evidence="6">
    <location>
        <begin position="395"/>
        <end position="417"/>
    </location>
</feature>
<protein>
    <submittedName>
        <fullName evidence="7">Phage holin family protein</fullName>
    </submittedName>
</protein>
<evidence type="ECO:0000313" key="7">
    <source>
        <dbReference type="EMBL" id="QWZ08794.1"/>
    </source>
</evidence>